<name>A0ABY7IVQ8_STRNI</name>
<evidence type="ECO:0000313" key="2">
    <source>
        <dbReference type="Proteomes" id="UP001210169"/>
    </source>
</evidence>
<protein>
    <submittedName>
        <fullName evidence="1">DUF6193 family natural product biosynthesis protein</fullName>
    </submittedName>
</protein>
<sequence length="126" mass="13819">MTEGAPEEDIIEAAWQKLLTAHRVDGRLLRAAYAEPRLRQLFPWVGMGELHFSRCTELRWTWDVPYIAPMMGGGFLVGGPSRSQSVGPAPTAEAAIAMVVERLPPGCGRAFVGTPEELAEKEQAEQ</sequence>
<proteinExistence type="predicted"/>
<dbReference type="RefSeq" id="WP_266444962.1">
    <property type="nucleotide sequence ID" value="NZ_CP114203.1"/>
</dbReference>
<evidence type="ECO:0000313" key="1">
    <source>
        <dbReference type="EMBL" id="WAU03032.1"/>
    </source>
</evidence>
<dbReference type="GeneID" id="301330327"/>
<dbReference type="Pfam" id="PF19692">
    <property type="entry name" value="DUF6193"/>
    <property type="match status" value="1"/>
</dbReference>
<reference evidence="1 2" key="1">
    <citation type="submission" date="2022-12" db="EMBL/GenBank/DDBJ databases">
        <authorList>
            <person name="Ruckert C."/>
            <person name="Busche T."/>
            <person name="Kalinowski J."/>
            <person name="Wittmann C."/>
        </authorList>
    </citation>
    <scope>NUCLEOTIDE SEQUENCE [LARGE SCALE GENOMIC DNA]</scope>
    <source>
        <strain evidence="1 2">DSM 40276</strain>
    </source>
</reference>
<dbReference type="Proteomes" id="UP001210169">
    <property type="component" value="Chromosome"/>
</dbReference>
<organism evidence="1 2">
    <name type="scientific">Streptomyces nigrescens</name>
    <dbReference type="NCBI Taxonomy" id="1920"/>
    <lineage>
        <taxon>Bacteria</taxon>
        <taxon>Bacillati</taxon>
        <taxon>Actinomycetota</taxon>
        <taxon>Actinomycetes</taxon>
        <taxon>Kitasatosporales</taxon>
        <taxon>Streptomycetaceae</taxon>
        <taxon>Streptomyces</taxon>
    </lineage>
</organism>
<keyword evidence="2" id="KW-1185">Reference proteome</keyword>
<gene>
    <name evidence="1" type="ORF">STRNI_001131</name>
</gene>
<dbReference type="EMBL" id="CP114203">
    <property type="protein sequence ID" value="WAU03032.1"/>
    <property type="molecule type" value="Genomic_DNA"/>
</dbReference>
<accession>A0ABY7IVQ8</accession>
<dbReference type="InterPro" id="IPR045682">
    <property type="entry name" value="DUF6193"/>
</dbReference>